<evidence type="ECO:0000313" key="2">
    <source>
        <dbReference type="EMBL" id="QJA73142.1"/>
    </source>
</evidence>
<dbReference type="EMBL" id="MT144224">
    <property type="protein sequence ID" value="QJA50903.1"/>
    <property type="molecule type" value="Genomic_DNA"/>
</dbReference>
<evidence type="ECO:0000313" key="1">
    <source>
        <dbReference type="EMBL" id="QJA50903.1"/>
    </source>
</evidence>
<reference evidence="1" key="1">
    <citation type="submission" date="2020-03" db="EMBL/GenBank/DDBJ databases">
        <title>The deep terrestrial virosphere.</title>
        <authorList>
            <person name="Holmfeldt K."/>
            <person name="Nilsson E."/>
            <person name="Simone D."/>
            <person name="Lopez-Fernandez M."/>
            <person name="Wu X."/>
            <person name="de Brujin I."/>
            <person name="Lundin D."/>
            <person name="Andersson A."/>
            <person name="Bertilsson S."/>
            <person name="Dopson M."/>
        </authorList>
    </citation>
    <scope>NUCLEOTIDE SEQUENCE</scope>
    <source>
        <strain evidence="2">MM415A02457</strain>
        <strain evidence="1">TM448A01920</strain>
    </source>
</reference>
<proteinExistence type="predicted"/>
<dbReference type="EMBL" id="MT142005">
    <property type="protein sequence ID" value="QJA73142.1"/>
    <property type="molecule type" value="Genomic_DNA"/>
</dbReference>
<dbReference type="AlphaFoldDB" id="A0A6H1ZSJ9"/>
<protein>
    <submittedName>
        <fullName evidence="1">Uncharacterized protein</fullName>
    </submittedName>
</protein>
<sequence>MRFISPEELKAAWDGADEELYYGHIPTQEEVDEAVLMMRLKAVAVATLKKMVEWGEEYCPDKHALSFIKRRYAEPVEWSKSDWPNTKRKHCEVCWQSLLDEIMEQKNYFKETNDTSRSKR</sequence>
<name>A0A6H1ZSJ9_9ZZZZ</name>
<gene>
    <name evidence="2" type="ORF">MM415A02457_0008</name>
    <name evidence="1" type="ORF">TM448A01920_0007</name>
</gene>
<organism evidence="1">
    <name type="scientific">viral metagenome</name>
    <dbReference type="NCBI Taxonomy" id="1070528"/>
    <lineage>
        <taxon>unclassified sequences</taxon>
        <taxon>metagenomes</taxon>
        <taxon>organismal metagenomes</taxon>
    </lineage>
</organism>
<accession>A0A6H1ZSJ9</accession>